<evidence type="ECO:0000313" key="1">
    <source>
        <dbReference type="EMBL" id="CAD7235015.1"/>
    </source>
</evidence>
<organism evidence="1">
    <name type="scientific">Cyprideis torosa</name>
    <dbReference type="NCBI Taxonomy" id="163714"/>
    <lineage>
        <taxon>Eukaryota</taxon>
        <taxon>Metazoa</taxon>
        <taxon>Ecdysozoa</taxon>
        <taxon>Arthropoda</taxon>
        <taxon>Crustacea</taxon>
        <taxon>Oligostraca</taxon>
        <taxon>Ostracoda</taxon>
        <taxon>Podocopa</taxon>
        <taxon>Podocopida</taxon>
        <taxon>Cytherocopina</taxon>
        <taxon>Cytheroidea</taxon>
        <taxon>Cytherideidae</taxon>
        <taxon>Cyprideis</taxon>
    </lineage>
</organism>
<reference evidence="1" key="1">
    <citation type="submission" date="2020-11" db="EMBL/GenBank/DDBJ databases">
        <authorList>
            <person name="Tran Van P."/>
        </authorList>
    </citation>
    <scope>NUCLEOTIDE SEQUENCE</scope>
</reference>
<gene>
    <name evidence="1" type="ORF">CTOB1V02_LOCUS12831</name>
</gene>
<protein>
    <submittedName>
        <fullName evidence="1">Uncharacterized protein</fullName>
    </submittedName>
</protein>
<name>A0A7R8WNC8_9CRUS</name>
<dbReference type="AlphaFoldDB" id="A0A7R8WNC8"/>
<feature type="non-terminal residue" evidence="1">
    <location>
        <position position="147"/>
    </location>
</feature>
<accession>A0A7R8WNC8</accession>
<dbReference type="EMBL" id="OB670814">
    <property type="protein sequence ID" value="CAD7235015.1"/>
    <property type="molecule type" value="Genomic_DNA"/>
</dbReference>
<sequence length="147" mass="16290">KPDFLTKGEPREDPIFLQSCASFLRQDFSSVGEFSGNLKVVVNMDWPPYRETSFSEPLATLASPFGVQKGNLKHCPAVGSVTYLTSRLSEQLLIALLAPSPERHKTEPNFCQKHEEFHCFILDQSASIVASNQADVQVGSFFGLQDP</sequence>
<feature type="non-terminal residue" evidence="1">
    <location>
        <position position="1"/>
    </location>
</feature>
<proteinExistence type="predicted"/>